<dbReference type="Gene3D" id="3.40.50.2300">
    <property type="match status" value="1"/>
</dbReference>
<keyword evidence="2" id="KW-0067">ATP-binding</keyword>
<accession>A0ABP7YMI7</accession>
<protein>
    <submittedName>
        <fullName evidence="8">Sigma-54 dependent transcriptional regulator</fullName>
    </submittedName>
</protein>
<dbReference type="InterPro" id="IPR002197">
    <property type="entry name" value="HTH_Fis"/>
</dbReference>
<dbReference type="PROSITE" id="PS00675">
    <property type="entry name" value="SIGMA54_INTERACT_1"/>
    <property type="match status" value="1"/>
</dbReference>
<dbReference type="InterPro" id="IPR025943">
    <property type="entry name" value="Sigma_54_int_dom_ATP-bd_2"/>
</dbReference>
<proteinExistence type="predicted"/>
<keyword evidence="3" id="KW-0805">Transcription regulation</keyword>
<dbReference type="PANTHER" id="PTHR32071:SF121">
    <property type="entry name" value="SIGMA L-DEPENDENT TRANSCRIPTIONAL REGULATOR YQIR-RELATED"/>
    <property type="match status" value="1"/>
</dbReference>
<dbReference type="SMART" id="SM00382">
    <property type="entry name" value="AAA"/>
    <property type="match status" value="1"/>
</dbReference>
<evidence type="ECO:0000259" key="6">
    <source>
        <dbReference type="PROSITE" id="PS50045"/>
    </source>
</evidence>
<dbReference type="Gene3D" id="3.40.50.300">
    <property type="entry name" value="P-loop containing nucleotide triphosphate hydrolases"/>
    <property type="match status" value="1"/>
</dbReference>
<dbReference type="InterPro" id="IPR027417">
    <property type="entry name" value="P-loop_NTPase"/>
</dbReference>
<dbReference type="SUPFAM" id="SSF52540">
    <property type="entry name" value="P-loop containing nucleoside triphosphate hydrolases"/>
    <property type="match status" value="1"/>
</dbReference>
<dbReference type="InterPro" id="IPR009057">
    <property type="entry name" value="Homeodomain-like_sf"/>
</dbReference>
<dbReference type="InterPro" id="IPR002078">
    <property type="entry name" value="Sigma_54_int"/>
</dbReference>
<dbReference type="EMBL" id="BAAAZI010000006">
    <property type="protein sequence ID" value="GAA4138398.1"/>
    <property type="molecule type" value="Genomic_DNA"/>
</dbReference>
<dbReference type="PRINTS" id="PR01590">
    <property type="entry name" value="HTHFIS"/>
</dbReference>
<keyword evidence="5" id="KW-0597">Phosphoprotein</keyword>
<evidence type="ECO:0000256" key="3">
    <source>
        <dbReference type="ARBA" id="ARBA00023015"/>
    </source>
</evidence>
<keyword evidence="1" id="KW-0547">Nucleotide-binding</keyword>
<dbReference type="Pfam" id="PF00158">
    <property type="entry name" value="Sigma54_activat"/>
    <property type="match status" value="1"/>
</dbReference>
<keyword evidence="9" id="KW-1185">Reference proteome</keyword>
<feature type="modified residue" description="4-aspartylphosphate" evidence="5">
    <location>
        <position position="55"/>
    </location>
</feature>
<evidence type="ECO:0000256" key="2">
    <source>
        <dbReference type="ARBA" id="ARBA00022840"/>
    </source>
</evidence>
<evidence type="ECO:0000313" key="8">
    <source>
        <dbReference type="EMBL" id="GAA4138398.1"/>
    </source>
</evidence>
<dbReference type="Pfam" id="PF25601">
    <property type="entry name" value="AAA_lid_14"/>
    <property type="match status" value="1"/>
</dbReference>
<dbReference type="Gene3D" id="1.10.10.60">
    <property type="entry name" value="Homeodomain-like"/>
    <property type="match status" value="1"/>
</dbReference>
<dbReference type="InterPro" id="IPR025662">
    <property type="entry name" value="Sigma_54_int_dom_ATP-bd_1"/>
</dbReference>
<evidence type="ECO:0000256" key="5">
    <source>
        <dbReference type="PROSITE-ProRule" id="PRU00169"/>
    </source>
</evidence>
<dbReference type="Proteomes" id="UP001500101">
    <property type="component" value="Unassembled WGS sequence"/>
</dbReference>
<dbReference type="PROSITE" id="PS50045">
    <property type="entry name" value="SIGMA54_INTERACT_4"/>
    <property type="match status" value="1"/>
</dbReference>
<dbReference type="SMART" id="SM00448">
    <property type="entry name" value="REC"/>
    <property type="match status" value="1"/>
</dbReference>
<dbReference type="InterPro" id="IPR003593">
    <property type="entry name" value="AAA+_ATPase"/>
</dbReference>
<evidence type="ECO:0000256" key="1">
    <source>
        <dbReference type="ARBA" id="ARBA00022741"/>
    </source>
</evidence>
<dbReference type="InterPro" id="IPR011006">
    <property type="entry name" value="CheY-like_superfamily"/>
</dbReference>
<reference evidence="9" key="1">
    <citation type="journal article" date="2019" name="Int. J. Syst. Evol. Microbiol.">
        <title>The Global Catalogue of Microorganisms (GCM) 10K type strain sequencing project: providing services to taxonomists for standard genome sequencing and annotation.</title>
        <authorList>
            <consortium name="The Broad Institute Genomics Platform"/>
            <consortium name="The Broad Institute Genome Sequencing Center for Infectious Disease"/>
            <person name="Wu L."/>
            <person name="Ma J."/>
        </authorList>
    </citation>
    <scope>NUCLEOTIDE SEQUENCE [LARGE SCALE GENOMIC DNA]</scope>
    <source>
        <strain evidence="9">JCM 16704</strain>
    </source>
</reference>
<feature type="domain" description="Response regulatory" evidence="7">
    <location>
        <begin position="4"/>
        <end position="120"/>
    </location>
</feature>
<evidence type="ECO:0000313" key="9">
    <source>
        <dbReference type="Proteomes" id="UP001500101"/>
    </source>
</evidence>
<dbReference type="SUPFAM" id="SSF46689">
    <property type="entry name" value="Homeodomain-like"/>
    <property type="match status" value="1"/>
</dbReference>
<gene>
    <name evidence="8" type="ORF">GCM10022216_15490</name>
</gene>
<dbReference type="SUPFAM" id="SSF52172">
    <property type="entry name" value="CheY-like"/>
    <property type="match status" value="1"/>
</dbReference>
<dbReference type="RefSeq" id="WP_344674053.1">
    <property type="nucleotide sequence ID" value="NZ_BAAAZI010000006.1"/>
</dbReference>
<dbReference type="PROSITE" id="PS50110">
    <property type="entry name" value="RESPONSE_REGULATORY"/>
    <property type="match status" value="1"/>
</dbReference>
<dbReference type="InterPro" id="IPR001789">
    <property type="entry name" value="Sig_transdc_resp-reg_receiver"/>
</dbReference>
<sequence>MTKKLLLIDDEEKLRQLLARIIQLEWDDIEISQASNLKAGLQILKQKEIDVIICDVKLPDGNGVEFVLEAKKQQPLAEILLMTAYGQIADGVQAIKNGAFDYMTKGDDNNKIIPLLYKAMEKVDLAKKVHRLEQQVGKKYAFEQVIGESKELKEAISLGKKVAHTDSTVLLLGETGTGKEVFAQAIHYESDRKGKAFVAVNCSAISKDILESELFGHLAGSFTGALKDKKGLFEEANGGTIFLDEMGEMPLELQTKMLRVLETGEFLKVGDSKVTRVNVRVIAATNRELEKEAEEGHFRSDLFYRLSVFSIKLPSLKERTGDIPLLVRHFVGIQAAKMNRKVPKISDDYISALDGRLWKGNVRELKNIIERSLILMEGDTLELDSLPYDIQQGAQLDQPSSGLSLSEVEKRHIQKVLVHSKGNKAEAARLLEIGIATLYRKLDEYKLNN</sequence>
<evidence type="ECO:0000259" key="7">
    <source>
        <dbReference type="PROSITE" id="PS50110"/>
    </source>
</evidence>
<keyword evidence="4" id="KW-0804">Transcription</keyword>
<dbReference type="CDD" id="cd00009">
    <property type="entry name" value="AAA"/>
    <property type="match status" value="1"/>
</dbReference>
<dbReference type="PANTHER" id="PTHR32071">
    <property type="entry name" value="TRANSCRIPTIONAL REGULATORY PROTEIN"/>
    <property type="match status" value="1"/>
</dbReference>
<name>A0ABP7YMI7_9SPHI</name>
<dbReference type="PROSITE" id="PS00676">
    <property type="entry name" value="SIGMA54_INTERACT_2"/>
    <property type="match status" value="1"/>
</dbReference>
<feature type="domain" description="Sigma-54 factor interaction" evidence="6">
    <location>
        <begin position="145"/>
        <end position="374"/>
    </location>
</feature>
<organism evidence="8 9">
    <name type="scientific">Sphingobacterium kyonggiense</name>
    <dbReference type="NCBI Taxonomy" id="714075"/>
    <lineage>
        <taxon>Bacteria</taxon>
        <taxon>Pseudomonadati</taxon>
        <taxon>Bacteroidota</taxon>
        <taxon>Sphingobacteriia</taxon>
        <taxon>Sphingobacteriales</taxon>
        <taxon>Sphingobacteriaceae</taxon>
        <taxon>Sphingobacterium</taxon>
    </lineage>
</organism>
<evidence type="ECO:0000256" key="4">
    <source>
        <dbReference type="ARBA" id="ARBA00023163"/>
    </source>
</evidence>
<dbReference type="InterPro" id="IPR058031">
    <property type="entry name" value="AAA_lid_NorR"/>
</dbReference>
<dbReference type="Pfam" id="PF00072">
    <property type="entry name" value="Response_reg"/>
    <property type="match status" value="1"/>
</dbReference>
<dbReference type="Gene3D" id="1.10.8.60">
    <property type="match status" value="1"/>
</dbReference>
<dbReference type="Pfam" id="PF02954">
    <property type="entry name" value="HTH_8"/>
    <property type="match status" value="1"/>
</dbReference>
<comment type="caution">
    <text evidence="8">The sequence shown here is derived from an EMBL/GenBank/DDBJ whole genome shotgun (WGS) entry which is preliminary data.</text>
</comment>